<keyword evidence="1" id="KW-1133">Transmembrane helix</keyword>
<dbReference type="Pfam" id="PF06912">
    <property type="entry name" value="DUF1275"/>
    <property type="match status" value="1"/>
</dbReference>
<dbReference type="InterPro" id="IPR010699">
    <property type="entry name" value="DUF1275"/>
</dbReference>
<feature type="transmembrane region" description="Helical" evidence="1">
    <location>
        <begin position="88"/>
        <end position="108"/>
    </location>
</feature>
<dbReference type="PANTHER" id="PTHR37314:SF5">
    <property type="entry name" value="SLR0142 PROTEIN"/>
    <property type="match status" value="1"/>
</dbReference>
<dbReference type="RefSeq" id="WP_302079591.1">
    <property type="nucleotide sequence ID" value="NZ_JAUKWQ010000014.1"/>
</dbReference>
<reference evidence="2" key="2">
    <citation type="submission" date="2023-07" db="EMBL/GenBank/DDBJ databases">
        <authorList>
            <person name="Sun H."/>
        </authorList>
    </citation>
    <scope>NUCLEOTIDE SEQUENCE</scope>
    <source>
        <strain evidence="2">05753</strain>
    </source>
</reference>
<reference evidence="2" key="1">
    <citation type="journal article" date="2015" name="Int. J. Syst. Evol. Microbiol.">
        <title>Rhizobium oryzicola sp. nov., potential plant-growth-promoting endophytic bacteria isolated from rice roots.</title>
        <authorList>
            <person name="Zhang X.X."/>
            <person name="Gao J.S."/>
            <person name="Cao Y.H."/>
            <person name="Sheirdil R.A."/>
            <person name="Wang X.C."/>
            <person name="Zhang L."/>
        </authorList>
    </citation>
    <scope>NUCLEOTIDE SEQUENCE</scope>
    <source>
        <strain evidence="2">05753</strain>
    </source>
</reference>
<feature type="transmembrane region" description="Helical" evidence="1">
    <location>
        <begin position="55"/>
        <end position="76"/>
    </location>
</feature>
<name>A0ABT8T4W4_9HYPH</name>
<evidence type="ECO:0000313" key="2">
    <source>
        <dbReference type="EMBL" id="MDO1585303.1"/>
    </source>
</evidence>
<dbReference type="EMBL" id="JAUKWQ010000014">
    <property type="protein sequence ID" value="MDO1585303.1"/>
    <property type="molecule type" value="Genomic_DNA"/>
</dbReference>
<proteinExistence type="predicted"/>
<keyword evidence="3" id="KW-1185">Reference proteome</keyword>
<dbReference type="Proteomes" id="UP001169006">
    <property type="component" value="Unassembled WGS sequence"/>
</dbReference>
<evidence type="ECO:0000256" key="1">
    <source>
        <dbReference type="SAM" id="Phobius"/>
    </source>
</evidence>
<keyword evidence="1" id="KW-0812">Transmembrane</keyword>
<sequence>MIKNAWLPFLLSFNGGYVDTASFLALQGLFAAHVTGNFVTLGAAIAMGTTGVVPKLLALPVFCLVILFSRLFALAYEKRARLALLPLLWVKLALLAAAAILTLVHGPFHDGDSLPSLSMGMLLVSAMAIQNAAHRLHLSTLPPSTIMTGTSTQIMIDIGDLMIGPPGESAVAAKGRLKRFAPVLLCFALGCAAAAVAVTFIGPWAFVIPPLVSLMTILAQNAQTPALAKAS</sequence>
<feature type="transmembrane region" description="Helical" evidence="1">
    <location>
        <begin position="183"/>
        <end position="206"/>
    </location>
</feature>
<gene>
    <name evidence="2" type="ORF">Q2T52_24695</name>
</gene>
<evidence type="ECO:0000313" key="3">
    <source>
        <dbReference type="Proteomes" id="UP001169006"/>
    </source>
</evidence>
<comment type="caution">
    <text evidence="2">The sequence shown here is derived from an EMBL/GenBank/DDBJ whole genome shotgun (WGS) entry which is preliminary data.</text>
</comment>
<keyword evidence="1" id="KW-0472">Membrane</keyword>
<feature type="transmembrane region" description="Helical" evidence="1">
    <location>
        <begin position="114"/>
        <end position="133"/>
    </location>
</feature>
<organism evidence="2 3">
    <name type="scientific">Rhizobium oryzicola</name>
    <dbReference type="NCBI Taxonomy" id="1232668"/>
    <lineage>
        <taxon>Bacteria</taxon>
        <taxon>Pseudomonadati</taxon>
        <taxon>Pseudomonadota</taxon>
        <taxon>Alphaproteobacteria</taxon>
        <taxon>Hyphomicrobiales</taxon>
        <taxon>Rhizobiaceae</taxon>
        <taxon>Rhizobium/Agrobacterium group</taxon>
        <taxon>Rhizobium</taxon>
    </lineage>
</organism>
<dbReference type="PANTHER" id="PTHR37314">
    <property type="entry name" value="SLR0142 PROTEIN"/>
    <property type="match status" value="1"/>
</dbReference>
<accession>A0ABT8T4W4</accession>
<protein>
    <submittedName>
        <fullName evidence="2">YoaK family protein</fullName>
    </submittedName>
</protein>